<dbReference type="AlphaFoldDB" id="A0A8J4WFF7"/>
<evidence type="ECO:0000313" key="1">
    <source>
        <dbReference type="EMBL" id="KAF5398094.1"/>
    </source>
</evidence>
<comment type="caution">
    <text evidence="1">The sequence shown here is derived from an EMBL/GenBank/DDBJ whole genome shotgun (WGS) entry which is preliminary data.</text>
</comment>
<proteinExistence type="predicted"/>
<keyword evidence="2" id="KW-1185">Reference proteome</keyword>
<organism evidence="1 2">
    <name type="scientific">Paragonimus heterotremus</name>
    <dbReference type="NCBI Taxonomy" id="100268"/>
    <lineage>
        <taxon>Eukaryota</taxon>
        <taxon>Metazoa</taxon>
        <taxon>Spiralia</taxon>
        <taxon>Lophotrochozoa</taxon>
        <taxon>Platyhelminthes</taxon>
        <taxon>Trematoda</taxon>
        <taxon>Digenea</taxon>
        <taxon>Plagiorchiida</taxon>
        <taxon>Troglotremata</taxon>
        <taxon>Troglotrematidae</taxon>
        <taxon>Paragonimus</taxon>
    </lineage>
</organism>
<name>A0A8J4WFF7_9TREM</name>
<reference evidence="1" key="1">
    <citation type="submission" date="2019-05" db="EMBL/GenBank/DDBJ databases">
        <title>Annotation for the trematode Paragonimus heterotremus.</title>
        <authorList>
            <person name="Choi Y.-J."/>
        </authorList>
    </citation>
    <scope>NUCLEOTIDE SEQUENCE</scope>
    <source>
        <strain evidence="1">LC</strain>
    </source>
</reference>
<dbReference type="Proteomes" id="UP000748531">
    <property type="component" value="Unassembled WGS sequence"/>
</dbReference>
<accession>A0A8J4WFF7</accession>
<sequence length="177" mass="19517">MLTGRECRLLSGLTVPHTPEKPLLSADFVTRLRRNLLKIRQMAGECFATAQNKPKDYYDRKVGGSPLQLEGQVYLHNPATPPDAREKLHKQWVGPYIVREIYNETTYRVSRAGLQESLKPATQCSTTIGDNPNTPGVAPPDAAVFVEVWAVGNLSIVQDNGEDTANQPGEQCNGTSR</sequence>
<dbReference type="OrthoDB" id="10478225at2759"/>
<dbReference type="EMBL" id="LUCH01005422">
    <property type="protein sequence ID" value="KAF5398094.1"/>
    <property type="molecule type" value="Genomic_DNA"/>
</dbReference>
<evidence type="ECO:0000313" key="2">
    <source>
        <dbReference type="Proteomes" id="UP000748531"/>
    </source>
</evidence>
<protein>
    <submittedName>
        <fullName evidence="1">Uncharacterized protein</fullName>
    </submittedName>
</protein>
<gene>
    <name evidence="1" type="ORF">PHET_08296</name>
</gene>